<organism evidence="1 2">
    <name type="scientific">Nocardia terrae</name>
    <dbReference type="NCBI Taxonomy" id="2675851"/>
    <lineage>
        <taxon>Bacteria</taxon>
        <taxon>Bacillati</taxon>
        <taxon>Actinomycetota</taxon>
        <taxon>Actinomycetes</taxon>
        <taxon>Mycobacteriales</taxon>
        <taxon>Nocardiaceae</taxon>
        <taxon>Nocardia</taxon>
    </lineage>
</organism>
<keyword evidence="2" id="KW-1185">Reference proteome</keyword>
<gene>
    <name evidence="1" type="ORF">GPX89_07775</name>
</gene>
<protein>
    <submittedName>
        <fullName evidence="1">Uncharacterized protein</fullName>
    </submittedName>
</protein>
<dbReference type="EMBL" id="WRPP01000001">
    <property type="protein sequence ID" value="MVU77146.1"/>
    <property type="molecule type" value="Genomic_DNA"/>
</dbReference>
<dbReference type="RefSeq" id="WP_157386533.1">
    <property type="nucleotide sequence ID" value="NZ_WRPP01000001.1"/>
</dbReference>
<dbReference type="AlphaFoldDB" id="A0A7K1US24"/>
<sequence length="120" mass="13243">MTGAASQRRPCAYALLRTDKSEHVEAVETQRLCDLAERLGFELRGVLAAESDGNFASLFASFELSGITALLVPSALHMTGWMNVVRHHVDVWTLDPLGRWPRHCTPGRMIPFRPGLGGSR</sequence>
<evidence type="ECO:0000313" key="1">
    <source>
        <dbReference type="EMBL" id="MVU77146.1"/>
    </source>
</evidence>
<evidence type="ECO:0000313" key="2">
    <source>
        <dbReference type="Proteomes" id="UP000466794"/>
    </source>
</evidence>
<proteinExistence type="predicted"/>
<dbReference type="Proteomes" id="UP000466794">
    <property type="component" value="Unassembled WGS sequence"/>
</dbReference>
<comment type="caution">
    <text evidence="1">The sequence shown here is derived from an EMBL/GenBank/DDBJ whole genome shotgun (WGS) entry which is preliminary data.</text>
</comment>
<name>A0A7K1US24_9NOCA</name>
<accession>A0A7K1US24</accession>
<reference evidence="1 2" key="1">
    <citation type="submission" date="2019-12" db="EMBL/GenBank/DDBJ databases">
        <title>Nocardia sp. nov. ET3-3 isolated from soil.</title>
        <authorList>
            <person name="Kanchanasin P."/>
            <person name="Tanasupawat S."/>
            <person name="Yuki M."/>
            <person name="Kudo T."/>
        </authorList>
    </citation>
    <scope>NUCLEOTIDE SEQUENCE [LARGE SCALE GENOMIC DNA]</scope>
    <source>
        <strain evidence="1 2">ET3-3</strain>
    </source>
</reference>